<dbReference type="AlphaFoldDB" id="A0A8I1DFW4"/>
<proteinExistence type="predicted"/>
<accession>A0A8I1DFW4</accession>
<organism evidence="1 2">
    <name type="scientific">Acinetobacter bereziniae</name>
    <name type="common">Acinetobacter genomosp. 10</name>
    <dbReference type="NCBI Taxonomy" id="106648"/>
    <lineage>
        <taxon>Bacteria</taxon>
        <taxon>Pseudomonadati</taxon>
        <taxon>Pseudomonadota</taxon>
        <taxon>Gammaproteobacteria</taxon>
        <taxon>Moraxellales</taxon>
        <taxon>Moraxellaceae</taxon>
        <taxon>Acinetobacter</taxon>
    </lineage>
</organism>
<dbReference type="RefSeq" id="WP_198114399.1">
    <property type="nucleotide sequence ID" value="NZ_CP066121.1"/>
</dbReference>
<evidence type="ECO:0000313" key="1">
    <source>
        <dbReference type="EMBL" id="UUN99385.1"/>
    </source>
</evidence>
<dbReference type="Proteomes" id="UP000644140">
    <property type="component" value="Chromosome"/>
</dbReference>
<dbReference type="InterPro" id="IPR032620">
    <property type="entry name" value="DUF4882"/>
</dbReference>
<evidence type="ECO:0000313" key="2">
    <source>
        <dbReference type="Proteomes" id="UP000644140"/>
    </source>
</evidence>
<sequence>MKKLTIAILTGLMSVSGWGACTYNFDASLSQIQTITGYSVPNLALFPQNSNQKVGLTLQSGMPVGSSGDVMMYYGTSSTYANNTIEYVKTKSGTLGDKTLPSNGMFAIEFNYKVPSTLSQGGLSTSIGFGGNMENGKVFQVGTFYTNGNDGNNSSNKFWFSLLAEGTSQVNLNNLNGSQVINATQLQKIGIYINQASNQIGLVVNGVNQGYVYTLPSKANNFGVMLTALSQNIAIGDANKQFSVELITDATKMTQTYPTGAKDVCGNTI</sequence>
<name>A0A8I1DFW4_ACIBZ</name>
<protein>
    <submittedName>
        <fullName evidence="1">DUF4882 domain-containing protein</fullName>
    </submittedName>
</protein>
<gene>
    <name evidence="1" type="ORF">I9054_008030</name>
</gene>
<dbReference type="PROSITE" id="PS51257">
    <property type="entry name" value="PROKAR_LIPOPROTEIN"/>
    <property type="match status" value="1"/>
</dbReference>
<dbReference type="EMBL" id="CP092085">
    <property type="protein sequence ID" value="UUN99385.1"/>
    <property type="molecule type" value="Genomic_DNA"/>
</dbReference>
<dbReference type="Pfam" id="PF16223">
    <property type="entry name" value="DUF4882"/>
    <property type="match status" value="1"/>
</dbReference>
<reference evidence="1" key="1">
    <citation type="submission" date="2022-02" db="EMBL/GenBank/DDBJ databases">
        <title>Characterization of Tn125 harboring carbapenem-resistant Acinetobacter bereziniae clinical isolates.</title>
        <authorList>
            <person name="Wong N.-K."/>
            <person name="Pan Q."/>
        </authorList>
    </citation>
    <scope>NUCLEOTIDE SEQUENCE</scope>
    <source>
        <strain evidence="1">GD03393</strain>
    </source>
</reference>